<evidence type="ECO:0000313" key="5">
    <source>
        <dbReference type="EMBL" id="JAG96116.1"/>
    </source>
</evidence>
<dbReference type="AlphaFoldDB" id="A0A0D6R0A0"/>
<feature type="domain" description="RRM" evidence="4">
    <location>
        <begin position="141"/>
        <end position="219"/>
    </location>
</feature>
<name>A0A0D6R0A0_ARACU</name>
<keyword evidence="1 2" id="KW-0694">RNA-binding</keyword>
<protein>
    <recommendedName>
        <fullName evidence="4">RRM domain-containing protein</fullName>
    </recommendedName>
</protein>
<dbReference type="CDD" id="cd00590">
    <property type="entry name" value="RRM_SF"/>
    <property type="match status" value="1"/>
</dbReference>
<dbReference type="GO" id="GO:0003729">
    <property type="term" value="F:mRNA binding"/>
    <property type="evidence" value="ECO:0007669"/>
    <property type="project" value="TreeGrafter"/>
</dbReference>
<evidence type="ECO:0000256" key="1">
    <source>
        <dbReference type="ARBA" id="ARBA00022884"/>
    </source>
</evidence>
<accession>A0A0D6R0A0</accession>
<sequence>MSGPSKSSKLCWNLLVRGRLLHRVSNNFDSVFNGSLYASGSSNFIGLLGTQQRNFRTQMLYFGTHNRNPFQRNEVHEACFSQFSYRLVQRGIRTEAKNGLDEDSSGDVTEDDVENQNFGGSDAQEGNISETSRTINAGSPYKVYVGNLPAMLNIKALLELFSPYGNLLDARVFFENKKEKSHIFGFITFSSQAEVEAAIAALHGKKFHRRTLVVSQGKNKNQIEALSTTLVVSEDKEKNQIQALSSIWKRRS</sequence>
<dbReference type="PANTHER" id="PTHR48025:SF1">
    <property type="entry name" value="RRM DOMAIN-CONTAINING PROTEIN"/>
    <property type="match status" value="1"/>
</dbReference>
<evidence type="ECO:0000259" key="4">
    <source>
        <dbReference type="PROSITE" id="PS50102"/>
    </source>
</evidence>
<dbReference type="EMBL" id="GCKF01038520">
    <property type="protein sequence ID" value="JAG96116.1"/>
    <property type="molecule type" value="Transcribed_RNA"/>
</dbReference>
<dbReference type="InterPro" id="IPR050502">
    <property type="entry name" value="Euk_RNA-bind_prot"/>
</dbReference>
<organism evidence="5">
    <name type="scientific">Araucaria cunninghamii</name>
    <name type="common">Hoop pine</name>
    <name type="synonym">Moreton Bay pine</name>
    <dbReference type="NCBI Taxonomy" id="56994"/>
    <lineage>
        <taxon>Eukaryota</taxon>
        <taxon>Viridiplantae</taxon>
        <taxon>Streptophyta</taxon>
        <taxon>Embryophyta</taxon>
        <taxon>Tracheophyta</taxon>
        <taxon>Spermatophyta</taxon>
        <taxon>Pinopsida</taxon>
        <taxon>Pinidae</taxon>
        <taxon>Conifers II</taxon>
        <taxon>Araucariales</taxon>
        <taxon>Araucariaceae</taxon>
        <taxon>Araucaria</taxon>
    </lineage>
</organism>
<dbReference type="SMART" id="SM00360">
    <property type="entry name" value="RRM"/>
    <property type="match status" value="1"/>
</dbReference>
<dbReference type="Gene3D" id="3.30.70.330">
    <property type="match status" value="1"/>
</dbReference>
<reference evidence="5" key="1">
    <citation type="submission" date="2015-03" db="EMBL/GenBank/DDBJ databases">
        <title>A transcriptome of Araucaria cunninghamii, an australian fine timber species.</title>
        <authorList>
            <person name="Jing Yi C.J.Y."/>
            <person name="Yin San L.Y.S."/>
            <person name="Abdul Karim S.S."/>
            <person name="Wan Azmi N.N."/>
            <person name="Hercus R.R."/>
            <person name="Croft L.L."/>
        </authorList>
    </citation>
    <scope>NUCLEOTIDE SEQUENCE</scope>
    <source>
        <strain evidence="5">MI0301</strain>
        <tissue evidence="5">Leaf</tissue>
    </source>
</reference>
<feature type="region of interest" description="Disordered" evidence="3">
    <location>
        <begin position="96"/>
        <end position="131"/>
    </location>
</feature>
<evidence type="ECO:0000256" key="2">
    <source>
        <dbReference type="PROSITE-ProRule" id="PRU00176"/>
    </source>
</evidence>
<dbReference type="InterPro" id="IPR012677">
    <property type="entry name" value="Nucleotide-bd_a/b_plait_sf"/>
</dbReference>
<dbReference type="GO" id="GO:0005634">
    <property type="term" value="C:nucleus"/>
    <property type="evidence" value="ECO:0007669"/>
    <property type="project" value="TreeGrafter"/>
</dbReference>
<evidence type="ECO:0000256" key="3">
    <source>
        <dbReference type="SAM" id="MobiDB-lite"/>
    </source>
</evidence>
<proteinExistence type="predicted"/>
<dbReference type="SUPFAM" id="SSF54928">
    <property type="entry name" value="RNA-binding domain, RBD"/>
    <property type="match status" value="1"/>
</dbReference>
<dbReference type="Pfam" id="PF00076">
    <property type="entry name" value="RRM_1"/>
    <property type="match status" value="1"/>
</dbReference>
<feature type="compositionally biased region" description="Polar residues" evidence="3">
    <location>
        <begin position="115"/>
        <end position="131"/>
    </location>
</feature>
<dbReference type="PANTHER" id="PTHR48025">
    <property type="entry name" value="OS02G0815200 PROTEIN"/>
    <property type="match status" value="1"/>
</dbReference>
<dbReference type="PROSITE" id="PS50102">
    <property type="entry name" value="RRM"/>
    <property type="match status" value="1"/>
</dbReference>
<dbReference type="InterPro" id="IPR035979">
    <property type="entry name" value="RBD_domain_sf"/>
</dbReference>
<feature type="compositionally biased region" description="Acidic residues" evidence="3">
    <location>
        <begin position="101"/>
        <end position="114"/>
    </location>
</feature>
<dbReference type="InterPro" id="IPR000504">
    <property type="entry name" value="RRM_dom"/>
</dbReference>